<protein>
    <recommendedName>
        <fullName evidence="2">Nephrocystin 3-like N-terminal domain-containing protein</fullName>
    </recommendedName>
</protein>
<keyword evidence="1" id="KW-0677">Repeat</keyword>
<dbReference type="SUPFAM" id="SSF52540">
    <property type="entry name" value="P-loop containing nucleoside triphosphate hydrolases"/>
    <property type="match status" value="1"/>
</dbReference>
<sequence>MSPEPGLQLFFRPEKEDAVVDLVFVHGLGGGHLSTWSKGDTCWPRDLLKDDIPLATIYSYEYDSKIIKLAESTSRTSLGGHAQSLLNEIARARRDAAKHRPIIFVCHSLGGFGGQAKYYHNKEPHHAMLGSILKETLGVIFLGTPHRGSIKASIGRLTANAGKVLGASDKLLRALECDSDLLEQQRQSFDLIRRSLYIVCLREDLPMTGLGMIVPEISVFIDGSDVLKEAIPGSDHRTMAKFAARSEKGYTIVVDYIRSCLGMNNSAGVLEGLGRGADESAGEKEKLILETNLAVMNITNQCILLSLFSPDIDQRHATITPAHRSVVNSHKSTFDWIFAKPGPSFRDWLECESGGGLFWISGKAGSGKSTLAKFIANDPRLHRFLNRGDEGRVRPFLHAKFFFWAAGTATQRTQEGLYRTILFQILSKCPDLIRTVFPETWDLLLEAALEMYQAETVADRKLTKREDYKLTQHARRRTALCIDKLVALAGLRWPSSDLLNRTSKLFSAAASDDKGGPCMFVLIDGLDELVGSEEDFEELSAQIMAWSRLPGVKICVTSRPWTIFETTFGGAQSFRLQDLTSGDVAMYVSDSFGESPLVRVLQAANPRRVPDLHQSIVTKAEGVFLWVRLVVRSLLAGLRNGDELSVLQQRVDELPADLERLYKHMMERIPQRYWSTSSRLFTVVRLMTEAGSTPE</sequence>
<dbReference type="Pfam" id="PF24883">
    <property type="entry name" value="NPHP3_N"/>
    <property type="match status" value="1"/>
</dbReference>
<feature type="domain" description="Nephrocystin 3-like N-terminal" evidence="2">
    <location>
        <begin position="333"/>
        <end position="439"/>
    </location>
</feature>
<dbReference type="InterPro" id="IPR029058">
    <property type="entry name" value="AB_hydrolase_fold"/>
</dbReference>
<evidence type="ECO:0000313" key="4">
    <source>
        <dbReference type="Proteomes" id="UP001175000"/>
    </source>
</evidence>
<dbReference type="InterPro" id="IPR027417">
    <property type="entry name" value="P-loop_NTPase"/>
</dbReference>
<dbReference type="AlphaFoldDB" id="A0AA40C0V6"/>
<accession>A0AA40C0V6</accession>
<dbReference type="EMBL" id="JAULSU010000004">
    <property type="protein sequence ID" value="KAK0620840.1"/>
    <property type="molecule type" value="Genomic_DNA"/>
</dbReference>
<proteinExistence type="predicted"/>
<gene>
    <name evidence="3" type="ORF">B0T14DRAFT_567558</name>
</gene>
<dbReference type="Gene3D" id="3.40.50.1820">
    <property type="entry name" value="alpha/beta hydrolase"/>
    <property type="match status" value="1"/>
</dbReference>
<evidence type="ECO:0000313" key="3">
    <source>
        <dbReference type="EMBL" id="KAK0620840.1"/>
    </source>
</evidence>
<comment type="caution">
    <text evidence="3">The sequence shown here is derived from an EMBL/GenBank/DDBJ whole genome shotgun (WGS) entry which is preliminary data.</text>
</comment>
<evidence type="ECO:0000259" key="2">
    <source>
        <dbReference type="Pfam" id="PF24883"/>
    </source>
</evidence>
<dbReference type="SUPFAM" id="SSF53474">
    <property type="entry name" value="alpha/beta-Hydrolases"/>
    <property type="match status" value="1"/>
</dbReference>
<organism evidence="3 4">
    <name type="scientific">Immersiella caudata</name>
    <dbReference type="NCBI Taxonomy" id="314043"/>
    <lineage>
        <taxon>Eukaryota</taxon>
        <taxon>Fungi</taxon>
        <taxon>Dikarya</taxon>
        <taxon>Ascomycota</taxon>
        <taxon>Pezizomycotina</taxon>
        <taxon>Sordariomycetes</taxon>
        <taxon>Sordariomycetidae</taxon>
        <taxon>Sordariales</taxon>
        <taxon>Lasiosphaeriaceae</taxon>
        <taxon>Immersiella</taxon>
    </lineage>
</organism>
<dbReference type="PANTHER" id="PTHR10039">
    <property type="entry name" value="AMELOGENIN"/>
    <property type="match status" value="1"/>
</dbReference>
<dbReference type="Proteomes" id="UP001175000">
    <property type="component" value="Unassembled WGS sequence"/>
</dbReference>
<dbReference type="Gene3D" id="3.40.50.300">
    <property type="entry name" value="P-loop containing nucleotide triphosphate hydrolases"/>
    <property type="match status" value="1"/>
</dbReference>
<reference evidence="3" key="1">
    <citation type="submission" date="2023-06" db="EMBL/GenBank/DDBJ databases">
        <title>Genome-scale phylogeny and comparative genomics of the fungal order Sordariales.</title>
        <authorList>
            <consortium name="Lawrence Berkeley National Laboratory"/>
            <person name="Hensen N."/>
            <person name="Bonometti L."/>
            <person name="Westerberg I."/>
            <person name="Brannstrom I.O."/>
            <person name="Guillou S."/>
            <person name="Cros-Aarteil S."/>
            <person name="Calhoun S."/>
            <person name="Haridas S."/>
            <person name="Kuo A."/>
            <person name="Mondo S."/>
            <person name="Pangilinan J."/>
            <person name="Riley R."/>
            <person name="Labutti K."/>
            <person name="Andreopoulos B."/>
            <person name="Lipzen A."/>
            <person name="Chen C."/>
            <person name="Yanf M."/>
            <person name="Daum C."/>
            <person name="Ng V."/>
            <person name="Clum A."/>
            <person name="Steindorff A."/>
            <person name="Ohm R."/>
            <person name="Martin F."/>
            <person name="Silar P."/>
            <person name="Natvig D."/>
            <person name="Lalanne C."/>
            <person name="Gautier V."/>
            <person name="Ament-Velasquez S.L."/>
            <person name="Kruys A."/>
            <person name="Hutchinson M.I."/>
            <person name="Powell A.J."/>
            <person name="Barry K."/>
            <person name="Miller A.N."/>
            <person name="Grigoriev I.V."/>
            <person name="Debuchy R."/>
            <person name="Gladieux P."/>
            <person name="Thoren M.H."/>
            <person name="Johannesson H."/>
        </authorList>
    </citation>
    <scope>NUCLEOTIDE SEQUENCE</scope>
    <source>
        <strain evidence="3">CBS 606.72</strain>
    </source>
</reference>
<dbReference type="InterPro" id="IPR056884">
    <property type="entry name" value="NPHP3-like_N"/>
</dbReference>
<keyword evidence="4" id="KW-1185">Reference proteome</keyword>
<name>A0AA40C0V6_9PEZI</name>
<dbReference type="PANTHER" id="PTHR10039:SF5">
    <property type="entry name" value="NACHT DOMAIN-CONTAINING PROTEIN"/>
    <property type="match status" value="1"/>
</dbReference>
<evidence type="ECO:0000256" key="1">
    <source>
        <dbReference type="ARBA" id="ARBA00022737"/>
    </source>
</evidence>